<evidence type="ECO:0000313" key="1">
    <source>
        <dbReference type="EMBL" id="KGM00516.1"/>
    </source>
</evidence>
<accession>A0A0A0B5H7</accession>
<dbReference type="InterPro" id="IPR054206">
    <property type="entry name" value="DUF6912"/>
</dbReference>
<gene>
    <name evidence="1" type="ORF">Q760_08255</name>
</gene>
<evidence type="ECO:0008006" key="3">
    <source>
        <dbReference type="Google" id="ProtNLM"/>
    </source>
</evidence>
<dbReference type="Proteomes" id="UP000029833">
    <property type="component" value="Unassembled WGS sequence"/>
</dbReference>
<dbReference type="OrthoDB" id="3253180at2"/>
<protein>
    <recommendedName>
        <fullName evidence="3">Mucin</fullName>
    </recommendedName>
</protein>
<sequence>MRIYLPATLDELGASSDPAGGTTFAARRAHAVTDALRAALPDEDDEGLEYAAQLAAADDALLRIAAHPGVPELRLVLSADVPDAAVTLATGEDDAPSAVDVTVDVLLRDVACGHVDEPEAAADVRAALRGDESAVERLSERDLLWYDASELGAIPR</sequence>
<organism evidence="1 2">
    <name type="scientific">Cellulomonas cellasea DSM 20118</name>
    <dbReference type="NCBI Taxonomy" id="1408250"/>
    <lineage>
        <taxon>Bacteria</taxon>
        <taxon>Bacillati</taxon>
        <taxon>Actinomycetota</taxon>
        <taxon>Actinomycetes</taxon>
        <taxon>Micrococcales</taxon>
        <taxon>Cellulomonadaceae</taxon>
        <taxon>Cellulomonas</taxon>
    </lineage>
</organism>
<dbReference type="RefSeq" id="WP_034635243.1">
    <property type="nucleotide sequence ID" value="NZ_AXNT01000196.1"/>
</dbReference>
<evidence type="ECO:0000313" key="2">
    <source>
        <dbReference type="Proteomes" id="UP000029833"/>
    </source>
</evidence>
<dbReference type="AlphaFoldDB" id="A0A0A0B5H7"/>
<dbReference type="EMBL" id="AXNT01000196">
    <property type="protein sequence ID" value="KGM00516.1"/>
    <property type="molecule type" value="Genomic_DNA"/>
</dbReference>
<proteinExistence type="predicted"/>
<reference evidence="1 2" key="1">
    <citation type="submission" date="2013-10" db="EMBL/GenBank/DDBJ databases">
        <authorList>
            <person name="Wang G."/>
            <person name="Zhuang W."/>
        </authorList>
    </citation>
    <scope>NUCLEOTIDE SEQUENCE [LARGE SCALE GENOMIC DNA]</scope>
    <source>
        <strain evidence="1 2">DSM 20118</strain>
    </source>
</reference>
<dbReference type="Pfam" id="PF21853">
    <property type="entry name" value="DUF6912"/>
    <property type="match status" value="1"/>
</dbReference>
<keyword evidence="2" id="KW-1185">Reference proteome</keyword>
<dbReference type="STRING" id="1408250.Q760_08255"/>
<comment type="caution">
    <text evidence="1">The sequence shown here is derived from an EMBL/GenBank/DDBJ whole genome shotgun (WGS) entry which is preliminary data.</text>
</comment>
<name>A0A0A0B5H7_9CELL</name>